<evidence type="ECO:0000313" key="5">
    <source>
        <dbReference type="Ensembl" id="ENSCMMP00000003886.1"/>
    </source>
</evidence>
<feature type="domain" description="URB1 central HEAT repeat" evidence="4">
    <location>
        <begin position="614"/>
        <end position="709"/>
    </location>
</feature>
<evidence type="ECO:0000313" key="6">
    <source>
        <dbReference type="Proteomes" id="UP000694556"/>
    </source>
</evidence>
<reference evidence="5" key="1">
    <citation type="submission" date="2018-09" db="EMBL/GenBank/DDBJ databases">
        <title>Common duck and Muscovy duck high density SNP chip.</title>
        <authorList>
            <person name="Vignal A."/>
            <person name="Thebault N."/>
            <person name="Warren W.C."/>
        </authorList>
    </citation>
    <scope>NUCLEOTIDE SEQUENCE [LARGE SCALE GENOMIC DNA]</scope>
</reference>
<feature type="region of interest" description="Disordered" evidence="1">
    <location>
        <begin position="1972"/>
        <end position="2000"/>
    </location>
</feature>
<proteinExistence type="predicted"/>
<dbReference type="PANTHER" id="PTHR13500">
    <property type="entry name" value="NUCLEOLAR PRERIBOSOMAL-ASSOCIATED PROTEIN 1"/>
    <property type="match status" value="1"/>
</dbReference>
<accession>A0A8C3BD90</accession>
<dbReference type="GO" id="GO:0005730">
    <property type="term" value="C:nucleolus"/>
    <property type="evidence" value="ECO:0007669"/>
    <property type="project" value="TreeGrafter"/>
</dbReference>
<dbReference type="InterPro" id="IPR032436">
    <property type="entry name" value="URB1_C"/>
</dbReference>
<sequence>DMAPKRRGVPAAGAGEPAAKRARGEEEGEFTGVRFKALLRDPSTAGKGLETFVSVAKELPAAQLYDVVEGYVKISVECAEIFKLLDGERKPESEMILIFQALEAILLRTASDLSHFSVVGMNIVKKMIHTYMRLIYAALYSENYRMSRVCLTLLSAMVAQGPDSARDVYSHFDFNNKSLPGLVKKRDKKGRPDVRMAYVQFALSFLIAGDNAILVQVLELKDFIPDILRSGIKEDKVSTVNLLLSTLKAKVVQNKNITKTQKVRFFTAEVLNHIASLYRWNGITDVSIHTLPSIPETLVTKGSEDVGKLMVRELVHNFLMDLCCSLKHGITFYDPSLGTSGRGGNVVLLRFLLGLKTATEDEMVADLVVNILKVCPDLLNRYFKETQYSFVPRVKSAWMDNMKLLKKIYEVQPEISNSFKTSEFIPLPRLLSMVMVTTVPAVCNKIMFTQGLNLPSKVVKHSILSLVSMVLKRALKNIEYCLNEETWQKSEIYSLSTMQEFVQLYREAISKVQSQKAVGVSHESLRDDAETLFLKAALLQVICLYQKVVPHLVARSNFDFSKLLKGIVTEQGLREEVPPVLQYHILKVALELPANKFAWFRVQDVSETEKTAGEKSVFYLLMKMFITSNQSHLKISTKKLIIKVLHDSGVFEYTWKELSIWLEHLDNTKEDKKEAVIQFLERILLKLVTNPYPYTDKAADVVQEASMLQVNMFKQDSDNVSIPISHIDDVLDMVDVLVEDSDGLDEEIGFTLNEDTIIQTFPFSAVVPAALEARNKLLLQAETETGAHIVEYLVAVFTDLLHSQRDALALCLMFQLYDKDLQSLKVSKYPQLYQFNQYYNLWIPQQVQEPVVWNTCKPALAPDSVFATVLKQAYARGSSTLLEDDIQTKLRDLASQLPSEQLVLGVKHVLLYLKSTMSVFSQLSKISGPSLVDFFLDLLSSLLCRGNEVELGNRQKQKEHKNASDLFMDEESLITEESSDDKTLEDMLMLIFKHPTLESWFLALEQRSLPQHSLNPVTVKLLSAHVNSGVLQLLKTGAPMLQSMDHVHELSKYFEAIRKSVLKELQAVGKGGKQVSPKRSHQLEALQELHVYMSAAQLKEITLTMLQLPETSLTTQKSEKSPKKGKQLSLYGQILVQLLTESYQRQPQRGELLLSTDHIKALGILMSASASKDLEKVFLHALQSEPVFAHMVTVEVHVYCLNQGSETCLDIVGTLIKHCRTHLLQFELWCLSCDTEKYLRKNMESFLPLINTYLQCRDQYGFTRPSTVVSAVIPVLRKALWKELSSVFQDTETSHEVTLKLQVLSKLLPSAESKGLRKLIDQLPAALEKAGNNESWMVADAVSRVLENSEEMNSWRRSLLAACMKGLIAMYNNNKEESKQEVERSMLLRLEELLRFVEEVDPDDWYNLVKTGLRYRYRDEAFLKVLNIAIQLLYKEESSLSQRLVKLSKLHMMVMQHSLFLSAMLRSREEDEALVDILLTVVKLSPSVCESSHLAVLLGAYGATLSTVDQKILLLLQLYEKNNQSLIKSGNLLWGPAAVEHHKTCKSLGKSLWQQPTMEEILCLLDREKMMKTVLSFPQHRHLLPSEVLWFKLDENVKSLDDFYDPCFLLQLFSELTRPECVVACHKFVEVNGLGLTVAALSSYDANMRAAAYFVLSSFRSHLEGARFREQRQLMYLMDAVQNGIQKQNLRFTFSLTLYIARVAQQMLKPEEHMYTKINRFLLSHQYLDLRKVPGFFQLFYSFDFEHKIEREWVLRLLGEGLRDKHCYQLYDYQRIFHVILSFFNSPLCDEGSQNHILEILQNAAHVTKAAYELIQDHSLLTWILHILEKRFLENKLLNKIISLIHTLWLTNVGGNRESKKKSQEKRKFLPIQLVNEFLYILITLVKHIRTNLDLSKLAQFLTTFSSVLGYRATVAEAFKEMSRFTVNDSVLSNKDILLLLHKWSVIEKDLQLQDDVQTLAQKYQIKELLKKNKSQASSQGHHHARKKKETEREDDTAEELKVSELEKCRDDLNAIFAHWEPAFPAMLTKHPEEPLKSGDLADETVNLNCATTSIVTKWLVKSMVEHSLNMKNVLLTLRWLQNCVLPHPGVVQEVLGDETLRNNIFKFYTRICEASSGTAGHLEELRLFSSIMLHLMDAQGLTNNSFHELVKTLCLSAMTEEEVNKKAVCVFLTSVYIGDIWLGAQEPDMLITHVKLICSNTDDELNDDDMETHKQGEETIVPLCKTLYSATLGH</sequence>
<dbReference type="Proteomes" id="UP000694556">
    <property type="component" value="Chromosome 1"/>
</dbReference>
<feature type="domain" description="URB1 C-terminal" evidence="3">
    <location>
        <begin position="1634"/>
        <end position="1823"/>
    </location>
</feature>
<dbReference type="GO" id="GO:0000466">
    <property type="term" value="P:maturation of 5.8S rRNA from tricistronic rRNA transcript (SSU-rRNA, 5.8S rRNA, LSU-rRNA)"/>
    <property type="evidence" value="ECO:0007669"/>
    <property type="project" value="TreeGrafter"/>
</dbReference>
<feature type="region of interest" description="Disordered" evidence="1">
    <location>
        <begin position="1"/>
        <end position="26"/>
    </location>
</feature>
<organism evidence="5 6">
    <name type="scientific">Cairina moschata</name>
    <name type="common">Muscovy duck</name>
    <dbReference type="NCBI Taxonomy" id="8855"/>
    <lineage>
        <taxon>Eukaryota</taxon>
        <taxon>Metazoa</taxon>
        <taxon>Chordata</taxon>
        <taxon>Craniata</taxon>
        <taxon>Vertebrata</taxon>
        <taxon>Euteleostomi</taxon>
        <taxon>Archelosauria</taxon>
        <taxon>Archosauria</taxon>
        <taxon>Dinosauria</taxon>
        <taxon>Saurischia</taxon>
        <taxon>Theropoda</taxon>
        <taxon>Coelurosauria</taxon>
        <taxon>Aves</taxon>
        <taxon>Neognathae</taxon>
        <taxon>Galloanserae</taxon>
        <taxon>Anseriformes</taxon>
        <taxon>Anatidae</taxon>
        <taxon>Anatinae</taxon>
        <taxon>Cairina</taxon>
    </lineage>
</organism>
<dbReference type="InterPro" id="IPR059018">
    <property type="entry name" value="HEAT_URB1"/>
</dbReference>
<dbReference type="Ensembl" id="ENSCMMT00000004352.1">
    <property type="protein sequence ID" value="ENSCMMP00000003886.1"/>
    <property type="gene ID" value="ENSCMMG00000002348.1"/>
</dbReference>
<evidence type="ECO:0000259" key="4">
    <source>
        <dbReference type="Pfam" id="PF26140"/>
    </source>
</evidence>
<dbReference type="Pfam" id="PF11707">
    <property type="entry name" value="Npa1"/>
    <property type="match status" value="1"/>
</dbReference>
<keyword evidence="6" id="KW-1185">Reference proteome</keyword>
<dbReference type="PANTHER" id="PTHR13500:SF0">
    <property type="entry name" value="NUCLEOLAR PRE-RIBOSOMAL-ASSOCIATED PROTEIN 1"/>
    <property type="match status" value="1"/>
</dbReference>
<dbReference type="InterPro" id="IPR039844">
    <property type="entry name" value="URB1"/>
</dbReference>
<name>A0A8C3BD90_CAIMO</name>
<dbReference type="Pfam" id="PF16201">
    <property type="entry name" value="NopRA1"/>
    <property type="match status" value="1"/>
</dbReference>
<dbReference type="Pfam" id="PF26140">
    <property type="entry name" value="HEAT_URB1"/>
    <property type="match status" value="1"/>
</dbReference>
<evidence type="ECO:0000259" key="2">
    <source>
        <dbReference type="Pfam" id="PF11707"/>
    </source>
</evidence>
<protein>
    <submittedName>
        <fullName evidence="5">URB1 ribosome biogenesis homolog</fullName>
    </submittedName>
</protein>
<evidence type="ECO:0000259" key="3">
    <source>
        <dbReference type="Pfam" id="PF16201"/>
    </source>
</evidence>
<reference evidence="5" key="2">
    <citation type="submission" date="2025-08" db="UniProtKB">
        <authorList>
            <consortium name="Ensembl"/>
        </authorList>
    </citation>
    <scope>IDENTIFICATION</scope>
</reference>
<dbReference type="GO" id="GO:0000463">
    <property type="term" value="P:maturation of LSU-rRNA from tricistronic rRNA transcript (SSU-rRNA, 5.8S rRNA, LSU-rRNA)"/>
    <property type="evidence" value="ECO:0007669"/>
    <property type="project" value="TreeGrafter"/>
</dbReference>
<dbReference type="InterPro" id="IPR021714">
    <property type="entry name" value="URB1_N"/>
</dbReference>
<feature type="domain" description="URB1 N-terminal" evidence="2">
    <location>
        <begin position="78"/>
        <end position="401"/>
    </location>
</feature>
<evidence type="ECO:0000256" key="1">
    <source>
        <dbReference type="SAM" id="MobiDB-lite"/>
    </source>
</evidence>
<reference evidence="5" key="3">
    <citation type="submission" date="2025-09" db="UniProtKB">
        <authorList>
            <consortium name="Ensembl"/>
        </authorList>
    </citation>
    <scope>IDENTIFICATION</scope>
</reference>